<evidence type="ECO:0000256" key="4">
    <source>
        <dbReference type="ARBA" id="ARBA00022982"/>
    </source>
</evidence>
<comment type="caution">
    <text evidence="10">The sequence shown here is derived from an EMBL/GenBank/DDBJ whole genome shotgun (WGS) entry which is preliminary data.</text>
</comment>
<dbReference type="AlphaFoldDB" id="A0A8K0SZF9"/>
<organism evidence="10 11">
    <name type="scientific">Stachybotrys elegans</name>
    <dbReference type="NCBI Taxonomy" id="80388"/>
    <lineage>
        <taxon>Eukaryota</taxon>
        <taxon>Fungi</taxon>
        <taxon>Dikarya</taxon>
        <taxon>Ascomycota</taxon>
        <taxon>Pezizomycotina</taxon>
        <taxon>Sordariomycetes</taxon>
        <taxon>Hypocreomycetidae</taxon>
        <taxon>Hypocreales</taxon>
        <taxon>Stachybotryaceae</taxon>
        <taxon>Stachybotrys</taxon>
    </lineage>
</organism>
<dbReference type="Proteomes" id="UP000813444">
    <property type="component" value="Unassembled WGS sequence"/>
</dbReference>
<protein>
    <recommendedName>
        <fullName evidence="9">DOMON domain-containing protein</fullName>
    </recommendedName>
</protein>
<dbReference type="InterPro" id="IPR006593">
    <property type="entry name" value="Cyt_b561/ferric_Rdtase_TM"/>
</dbReference>
<keyword evidence="6 8" id="KW-0472">Membrane</keyword>
<accession>A0A8K0SZF9</accession>
<feature type="compositionally biased region" description="Low complexity" evidence="7">
    <location>
        <begin position="197"/>
        <end position="207"/>
    </location>
</feature>
<evidence type="ECO:0000259" key="9">
    <source>
        <dbReference type="PROSITE" id="PS50836"/>
    </source>
</evidence>
<dbReference type="Pfam" id="PF16010">
    <property type="entry name" value="CDH-cyt"/>
    <property type="match status" value="1"/>
</dbReference>
<keyword evidence="11" id="KW-1185">Reference proteome</keyword>
<dbReference type="InterPro" id="IPR015920">
    <property type="entry name" value="Cellobiose_DH-like_cyt"/>
</dbReference>
<feature type="transmembrane region" description="Helical" evidence="8">
    <location>
        <begin position="233"/>
        <end position="258"/>
    </location>
</feature>
<dbReference type="Pfam" id="PF03188">
    <property type="entry name" value="Cytochrom_B561"/>
    <property type="match status" value="1"/>
</dbReference>
<dbReference type="OrthoDB" id="19261at2759"/>
<dbReference type="SUPFAM" id="SSF49344">
    <property type="entry name" value="CBD9-like"/>
    <property type="match status" value="1"/>
</dbReference>
<dbReference type="InterPro" id="IPR005018">
    <property type="entry name" value="DOMON_domain"/>
</dbReference>
<dbReference type="PANTHER" id="PTHR47797">
    <property type="entry name" value="DEHYDROGENASE, PUTATIVE (AFU_ORTHOLOGUE AFUA_8G05805)-RELATED"/>
    <property type="match status" value="1"/>
</dbReference>
<feature type="transmembrane region" description="Helical" evidence="8">
    <location>
        <begin position="364"/>
        <end position="383"/>
    </location>
</feature>
<feature type="transmembrane region" description="Helical" evidence="8">
    <location>
        <begin position="265"/>
        <end position="286"/>
    </location>
</feature>
<evidence type="ECO:0000256" key="7">
    <source>
        <dbReference type="SAM" id="MobiDB-lite"/>
    </source>
</evidence>
<name>A0A8K0SZF9_9HYPO</name>
<keyword evidence="5 8" id="KW-1133">Transmembrane helix</keyword>
<keyword evidence="2" id="KW-0813">Transport</keyword>
<gene>
    <name evidence="10" type="ORF">B0I35DRAFT_458824</name>
</gene>
<sequence>MPCLLSLPMANMKLHTAVDVFMLAAAFGVSPVTSSPISFCPNDSDVCLRWAVPEAGSETVYFQIEAPTSFQWVGLGVGRQMRGAVMFVMYEDGEGNVTISNREGTGHVMPQPAEDINAVVLDGSGVIDDRMIANVRYSNTGDLDLSGSSSWIMATKAGPSLNSADQDETIEVHDSVWSFSVDLAQASVASDANPFTENNDGNDGPAPDGEDGEDGNSGGAIVEQTGSPNDGLILAHGVILCIVFVGIWPVGSLLMPLLGKWYIHAAWQMVGFTAMWAGFALGYIVANRNNIFFDQTHTRLGIFVVSLIVLQPILGVLHHMQYRRQGKRGIFGHIHIWYGRATILIGIVNGGLGLQLTSSSTTNVILYSVAAGIAALVYIIFVVRKSFKTTPTK</sequence>
<dbReference type="PROSITE" id="PS50836">
    <property type="entry name" value="DOMON"/>
    <property type="match status" value="1"/>
</dbReference>
<evidence type="ECO:0000313" key="11">
    <source>
        <dbReference type="Proteomes" id="UP000813444"/>
    </source>
</evidence>
<evidence type="ECO:0000256" key="1">
    <source>
        <dbReference type="ARBA" id="ARBA00004370"/>
    </source>
</evidence>
<feature type="region of interest" description="Disordered" evidence="7">
    <location>
        <begin position="191"/>
        <end position="222"/>
    </location>
</feature>
<evidence type="ECO:0000256" key="5">
    <source>
        <dbReference type="ARBA" id="ARBA00022989"/>
    </source>
</evidence>
<dbReference type="SMART" id="SM00665">
    <property type="entry name" value="B561"/>
    <property type="match status" value="1"/>
</dbReference>
<dbReference type="Gene3D" id="2.60.40.1210">
    <property type="entry name" value="Cellobiose dehydrogenase, cytochrome domain"/>
    <property type="match status" value="1"/>
</dbReference>
<feature type="transmembrane region" description="Helical" evidence="8">
    <location>
        <begin position="337"/>
        <end position="358"/>
    </location>
</feature>
<dbReference type="Gene3D" id="1.20.120.1770">
    <property type="match status" value="1"/>
</dbReference>
<evidence type="ECO:0000256" key="8">
    <source>
        <dbReference type="SAM" id="Phobius"/>
    </source>
</evidence>
<evidence type="ECO:0000256" key="2">
    <source>
        <dbReference type="ARBA" id="ARBA00022448"/>
    </source>
</evidence>
<dbReference type="CDD" id="cd09630">
    <property type="entry name" value="CDH_like_cytochrome"/>
    <property type="match status" value="1"/>
</dbReference>
<dbReference type="GO" id="GO:0016020">
    <property type="term" value="C:membrane"/>
    <property type="evidence" value="ECO:0007669"/>
    <property type="project" value="UniProtKB-SubCell"/>
</dbReference>
<dbReference type="EMBL" id="JAGPNK010000004">
    <property type="protein sequence ID" value="KAH7322526.1"/>
    <property type="molecule type" value="Genomic_DNA"/>
</dbReference>
<comment type="subcellular location">
    <subcellularLocation>
        <location evidence="1">Membrane</location>
    </subcellularLocation>
</comment>
<proteinExistence type="predicted"/>
<feature type="transmembrane region" description="Helical" evidence="8">
    <location>
        <begin position="298"/>
        <end position="317"/>
    </location>
</feature>
<evidence type="ECO:0000256" key="6">
    <source>
        <dbReference type="ARBA" id="ARBA00023136"/>
    </source>
</evidence>
<feature type="domain" description="DOMON" evidence="9">
    <location>
        <begin position="44"/>
        <end position="158"/>
    </location>
</feature>
<reference evidence="10" key="1">
    <citation type="journal article" date="2021" name="Nat. Commun.">
        <title>Genetic determinants of endophytism in the Arabidopsis root mycobiome.</title>
        <authorList>
            <person name="Mesny F."/>
            <person name="Miyauchi S."/>
            <person name="Thiergart T."/>
            <person name="Pickel B."/>
            <person name="Atanasova L."/>
            <person name="Karlsson M."/>
            <person name="Huettel B."/>
            <person name="Barry K.W."/>
            <person name="Haridas S."/>
            <person name="Chen C."/>
            <person name="Bauer D."/>
            <person name="Andreopoulos W."/>
            <person name="Pangilinan J."/>
            <person name="LaButti K."/>
            <person name="Riley R."/>
            <person name="Lipzen A."/>
            <person name="Clum A."/>
            <person name="Drula E."/>
            <person name="Henrissat B."/>
            <person name="Kohler A."/>
            <person name="Grigoriev I.V."/>
            <person name="Martin F.M."/>
            <person name="Hacquard S."/>
        </authorList>
    </citation>
    <scope>NUCLEOTIDE SEQUENCE</scope>
    <source>
        <strain evidence="10">MPI-CAGE-CH-0235</strain>
    </source>
</reference>
<evidence type="ECO:0000256" key="3">
    <source>
        <dbReference type="ARBA" id="ARBA00022692"/>
    </source>
</evidence>
<dbReference type="PANTHER" id="PTHR47797:SF5">
    <property type="entry name" value="CELLOBIOSE DEHYDROGENASE CYTOCHROME DOMAIN-CONTAINING PROTEIN"/>
    <property type="match status" value="1"/>
</dbReference>
<evidence type="ECO:0000313" key="10">
    <source>
        <dbReference type="EMBL" id="KAH7322526.1"/>
    </source>
</evidence>
<keyword evidence="3 8" id="KW-0812">Transmembrane</keyword>
<keyword evidence="4" id="KW-0249">Electron transport</keyword>
<dbReference type="CDD" id="cd08760">
    <property type="entry name" value="Cyt_b561_FRRS1_like"/>
    <property type="match status" value="1"/>
</dbReference>